<name>A0A1F7F6I0_UNCRA</name>
<evidence type="ECO:0000313" key="2">
    <source>
        <dbReference type="EMBL" id="OGK02137.1"/>
    </source>
</evidence>
<comment type="caution">
    <text evidence="2">The sequence shown here is derived from an EMBL/GenBank/DDBJ whole genome shotgun (WGS) entry which is preliminary data.</text>
</comment>
<keyword evidence="1" id="KW-0472">Membrane</keyword>
<dbReference type="AlphaFoldDB" id="A0A1F7F6I0"/>
<dbReference type="Proteomes" id="UP000179243">
    <property type="component" value="Unassembled WGS sequence"/>
</dbReference>
<reference evidence="2 3" key="1">
    <citation type="journal article" date="2016" name="Nat. Commun.">
        <title>Thousands of microbial genomes shed light on interconnected biogeochemical processes in an aquifer system.</title>
        <authorList>
            <person name="Anantharaman K."/>
            <person name="Brown C.T."/>
            <person name="Hug L.A."/>
            <person name="Sharon I."/>
            <person name="Castelle C.J."/>
            <person name="Probst A.J."/>
            <person name="Thomas B.C."/>
            <person name="Singh A."/>
            <person name="Wilkins M.J."/>
            <person name="Karaoz U."/>
            <person name="Brodie E.L."/>
            <person name="Williams K.H."/>
            <person name="Hubbard S.S."/>
            <person name="Banfield J.F."/>
        </authorList>
    </citation>
    <scope>NUCLEOTIDE SEQUENCE [LARGE SCALE GENOMIC DNA]</scope>
</reference>
<feature type="transmembrane region" description="Helical" evidence="1">
    <location>
        <begin position="102"/>
        <end position="126"/>
    </location>
</feature>
<accession>A0A1F7F6I0</accession>
<dbReference type="Pfam" id="PF09946">
    <property type="entry name" value="DUF2178"/>
    <property type="match status" value="1"/>
</dbReference>
<organism evidence="2 3">
    <name type="scientific">Candidatus Raymondbacteria bacterium RIFOXYD12_FULL_49_13</name>
    <dbReference type="NCBI Taxonomy" id="1817890"/>
    <lineage>
        <taxon>Bacteria</taxon>
        <taxon>Raymondiibacteriota</taxon>
    </lineage>
</organism>
<dbReference type="EMBL" id="MFYX01000112">
    <property type="protein sequence ID" value="OGK02137.1"/>
    <property type="molecule type" value="Genomic_DNA"/>
</dbReference>
<keyword evidence="1" id="KW-1133">Transmembrane helix</keyword>
<keyword evidence="1" id="KW-0812">Transmembrane</keyword>
<sequence length="135" mass="15430">MNANQKRAWFNLGVSLLFLITFFALLFLKGFPWPYAAFLWALLFVVHFFAFRGPNTYDERDALIIRKSKRIAFGVFWVLLVGSSMVFWTFHRNGTITVQADIVPSMISFGTIVIVCAESVATLLLYQIPLKSGRE</sequence>
<feature type="transmembrane region" description="Helical" evidence="1">
    <location>
        <begin position="71"/>
        <end position="90"/>
    </location>
</feature>
<protein>
    <submittedName>
        <fullName evidence="2">Uncharacterized protein</fullName>
    </submittedName>
</protein>
<evidence type="ECO:0000256" key="1">
    <source>
        <dbReference type="SAM" id="Phobius"/>
    </source>
</evidence>
<gene>
    <name evidence="2" type="ORF">A2519_18930</name>
</gene>
<feature type="transmembrane region" description="Helical" evidence="1">
    <location>
        <begin position="9"/>
        <end position="27"/>
    </location>
</feature>
<evidence type="ECO:0000313" key="3">
    <source>
        <dbReference type="Proteomes" id="UP000179243"/>
    </source>
</evidence>
<proteinExistence type="predicted"/>
<feature type="transmembrane region" description="Helical" evidence="1">
    <location>
        <begin position="33"/>
        <end position="51"/>
    </location>
</feature>
<dbReference type="InterPro" id="IPR019235">
    <property type="entry name" value="DUF2178_TM"/>
</dbReference>